<dbReference type="Gene3D" id="3.90.190.20">
    <property type="entry name" value="Mur ligase, C-terminal domain"/>
    <property type="match status" value="1"/>
</dbReference>
<dbReference type="InterPro" id="IPR011810">
    <property type="entry name" value="Cya_phycin_syn"/>
</dbReference>
<comment type="function">
    <text evidence="1">Catalyzes the ATP-dependent polymerization of arginine and aspartate to multi-L-arginyl-poly-L-aspartic acid (cyanophycin; a water-insoluble reserve polymer).</text>
</comment>
<evidence type="ECO:0000256" key="3">
    <source>
        <dbReference type="ARBA" id="ARBA00011738"/>
    </source>
</evidence>
<evidence type="ECO:0000256" key="1">
    <source>
        <dbReference type="ARBA" id="ARBA00003184"/>
    </source>
</evidence>
<dbReference type="Pfam" id="PF18921">
    <property type="entry name" value="Cyanophycin_syn"/>
    <property type="match status" value="1"/>
</dbReference>
<dbReference type="SUPFAM" id="SSF53623">
    <property type="entry name" value="MurD-like peptide ligases, catalytic domain"/>
    <property type="match status" value="1"/>
</dbReference>
<dbReference type="GO" id="GO:0071161">
    <property type="term" value="F:cyanophycin synthetase activity (L-arginine-adding)"/>
    <property type="evidence" value="ECO:0007669"/>
    <property type="project" value="UniProtKB-EC"/>
</dbReference>
<reference evidence="16" key="1">
    <citation type="journal article" date="2019" name="Int. J. Syst. Evol. Microbiol.">
        <title>The Global Catalogue of Microorganisms (GCM) 10K type strain sequencing project: providing services to taxonomists for standard genome sequencing and annotation.</title>
        <authorList>
            <consortium name="The Broad Institute Genomics Platform"/>
            <consortium name="The Broad Institute Genome Sequencing Center for Infectious Disease"/>
            <person name="Wu L."/>
            <person name="Ma J."/>
        </authorList>
    </citation>
    <scope>NUCLEOTIDE SEQUENCE [LARGE SCALE GENOMIC DNA]</scope>
    <source>
        <strain evidence="16">KCTC 42805</strain>
    </source>
</reference>
<keyword evidence="16" id="KW-1185">Reference proteome</keyword>
<comment type="catalytic activity">
    <reaction evidence="12">
        <text>[L-4-(L-arginin-2-N-yl)aspartate](n) + L-aspartate + ATP = [L-4-(L-arginin-2-N-yl)aspartate](n)-L-aspartate + ADP + phosphate + H(+)</text>
        <dbReference type="Rhea" id="RHEA:13277"/>
        <dbReference type="Rhea" id="RHEA-COMP:13728"/>
        <dbReference type="Rhea" id="RHEA-COMP:13733"/>
        <dbReference type="ChEBI" id="CHEBI:15378"/>
        <dbReference type="ChEBI" id="CHEBI:29991"/>
        <dbReference type="ChEBI" id="CHEBI:30616"/>
        <dbReference type="ChEBI" id="CHEBI:43474"/>
        <dbReference type="ChEBI" id="CHEBI:137986"/>
        <dbReference type="ChEBI" id="CHEBI:137990"/>
        <dbReference type="ChEBI" id="CHEBI:456216"/>
        <dbReference type="EC" id="6.3.2.29"/>
    </reaction>
</comment>
<dbReference type="Proteomes" id="UP001597469">
    <property type="component" value="Unassembled WGS sequence"/>
</dbReference>
<comment type="caution">
    <text evidence="15">The sequence shown here is derived from an EMBL/GenBank/DDBJ whole genome shotgun (WGS) entry which is preliminary data.</text>
</comment>
<dbReference type="Gene3D" id="3.40.1190.10">
    <property type="entry name" value="Mur-like, catalytic domain"/>
    <property type="match status" value="1"/>
</dbReference>
<evidence type="ECO:0000256" key="5">
    <source>
        <dbReference type="ARBA" id="ARBA00013005"/>
    </source>
</evidence>
<evidence type="ECO:0000313" key="16">
    <source>
        <dbReference type="Proteomes" id="UP001597469"/>
    </source>
</evidence>
<evidence type="ECO:0000256" key="4">
    <source>
        <dbReference type="ARBA" id="ARBA00012968"/>
    </source>
</evidence>
<accession>A0ABW5LXZ5</accession>
<dbReference type="NCBIfam" id="NF010623">
    <property type="entry name" value="PRK14016.1"/>
    <property type="match status" value="1"/>
</dbReference>
<evidence type="ECO:0000313" key="15">
    <source>
        <dbReference type="EMBL" id="MFD2569207.1"/>
    </source>
</evidence>
<protein>
    <recommendedName>
        <fullName evidence="6">Cyanophycin synthetase</fullName>
        <ecNumber evidence="5">6.3.2.29</ecNumber>
        <ecNumber evidence="4">6.3.2.30</ecNumber>
    </recommendedName>
    <alternativeName>
        <fullName evidence="10">Cyanophycin synthase</fullName>
    </alternativeName>
</protein>
<dbReference type="PANTHER" id="PTHR23135">
    <property type="entry name" value="MUR LIGASE FAMILY MEMBER"/>
    <property type="match status" value="1"/>
</dbReference>
<keyword evidence="7 15" id="KW-0436">Ligase</keyword>
<feature type="domain" description="ATP-grasp" evidence="14">
    <location>
        <begin position="221"/>
        <end position="474"/>
    </location>
</feature>
<evidence type="ECO:0000256" key="12">
    <source>
        <dbReference type="ARBA" id="ARBA00048425"/>
    </source>
</evidence>
<dbReference type="InterPro" id="IPR044019">
    <property type="entry name" value="Cyanophycin_syn_N"/>
</dbReference>
<proteinExistence type="inferred from homology"/>
<dbReference type="InterPro" id="IPR004101">
    <property type="entry name" value="Mur_ligase_C"/>
</dbReference>
<dbReference type="Pfam" id="PF08245">
    <property type="entry name" value="Mur_ligase_M"/>
    <property type="match status" value="1"/>
</dbReference>
<sequence length="895" mass="97275">MYIIDISCLRGPNYWSIKHTNLVVMKLDLEQLEDFPTNKISGFYERLQALLPSLDNHECSEGHRGGFFLRVQEGTWMGHVIEHIALEIQTLAGIDVGFGRTRGTGQPGVYNVVFAYQDEQAGIYAARCAVAIAEALVRGCSYNVAVAIDELRRIYETNRLGPSTSAIVSACTRRGIPHIRLNADSYVQLGYGAAQQRIQAAVTGRTSSIAVELAADKSDTKQALSAAGIPVPFGAVVSSEEGLEAVLREIDFPLVVKPLDGNHGRGVTTNIQNVPDLFDAFLNAKRHSEQVVIEQFITGNDYRLLVINYRLYAAAWRLPAMIVGNGYNTIRELIDEVNRDPRRGEGHQNVLTKIDVDLVMLNMLAERQLTLESPLPAGERLFLKDTANLSTGGTAIDVTDELHPEIAFMAERAARAIGLDICGIDLIADDIRRPLEASGASVIEVNAGPGLRMHTHPSEGKPRDVGGAIAEMLFPTKAVSQEMPSPGKFMGVPTTVGRIPLIAVTGTNGKTTTTRLLAHIYKQTGRCVGFTTTEGVYIGNHRVEAGDCTGPASARNVLCDTSVEVAVLECARGGMLRAGLAFDQCDVGVVTNVAADHLGLRDIHSLEDMAHVKAIVPESVRPDGYAVLNADNDHTYAIRERVRCQVALFSRQPGSERVQTHCATGGVAAVCDNGFITIIRGSERIEVEHVRMIPLTFGGKCPFMIENALAATLAAFCQGVSINLIAQGLRTFEPSDENTPGRMNIFLFQHFSVLVDYAHNPHGLSALGEFIHQTDATHRVGILTGVGDRRDEDLLALGKIAGAVFDEVIVRLDKDVRGRDPMGLVDLVRQGVWSADPSKPVSVIPDELAALNYAIQNAQPGSLIVHLTEQIEQTITIIKEYKKQDERYGLPLEVV</sequence>
<dbReference type="InterPro" id="IPR013221">
    <property type="entry name" value="Mur_ligase_cen"/>
</dbReference>
<dbReference type="PANTHER" id="PTHR23135:SF18">
    <property type="entry name" value="CYANOPHYCIN SYNTHETASE"/>
    <property type="match status" value="1"/>
</dbReference>
<comment type="similarity">
    <text evidence="2">In the C-terminal section; belongs to the MurCDEF family.</text>
</comment>
<dbReference type="InterPro" id="IPR036565">
    <property type="entry name" value="Mur-like_cat_sf"/>
</dbReference>
<keyword evidence="9 13" id="KW-0067">ATP-binding</keyword>
<evidence type="ECO:0000256" key="11">
    <source>
        <dbReference type="ARBA" id="ARBA00048094"/>
    </source>
</evidence>
<dbReference type="Gene3D" id="3.30.470.20">
    <property type="entry name" value="ATP-grasp fold, B domain"/>
    <property type="match status" value="2"/>
</dbReference>
<dbReference type="InterPro" id="IPR036615">
    <property type="entry name" value="Mur_ligase_C_dom_sf"/>
</dbReference>
<keyword evidence="8 13" id="KW-0547">Nucleotide-binding</keyword>
<dbReference type="GO" id="GO:0071160">
    <property type="term" value="F:cyanophycin synthetase activity (L-aspartate-adding)"/>
    <property type="evidence" value="ECO:0007669"/>
    <property type="project" value="UniProtKB-EC"/>
</dbReference>
<evidence type="ECO:0000256" key="9">
    <source>
        <dbReference type="ARBA" id="ARBA00022840"/>
    </source>
</evidence>
<dbReference type="SUPFAM" id="SSF53244">
    <property type="entry name" value="MurD-like peptide ligases, peptide-binding domain"/>
    <property type="match status" value="1"/>
</dbReference>
<evidence type="ECO:0000256" key="10">
    <source>
        <dbReference type="ARBA" id="ARBA00031353"/>
    </source>
</evidence>
<gene>
    <name evidence="15" type="primary">cphA</name>
    <name evidence="15" type="ORF">ACFSUS_01095</name>
</gene>
<name>A0ABW5LXZ5_9BACT</name>
<evidence type="ECO:0000256" key="13">
    <source>
        <dbReference type="PROSITE-ProRule" id="PRU00409"/>
    </source>
</evidence>
<evidence type="ECO:0000256" key="2">
    <source>
        <dbReference type="ARBA" id="ARBA00009060"/>
    </source>
</evidence>
<dbReference type="Pfam" id="PF02875">
    <property type="entry name" value="Mur_ligase_C"/>
    <property type="match status" value="1"/>
</dbReference>
<comment type="subunit">
    <text evidence="3">Homodimer.</text>
</comment>
<evidence type="ECO:0000259" key="14">
    <source>
        <dbReference type="PROSITE" id="PS50975"/>
    </source>
</evidence>
<dbReference type="NCBIfam" id="TIGR02068">
    <property type="entry name" value="cya_phycin_syn"/>
    <property type="match status" value="1"/>
</dbReference>
<dbReference type="InterPro" id="IPR011761">
    <property type="entry name" value="ATP-grasp"/>
</dbReference>
<comment type="catalytic activity">
    <reaction evidence="11">
        <text>[L-4-(L-arginin-2-N-yl)aspartate](n)-L-aspartate + L-arginine + ATP = [L-4-(L-arginin-2-N-yl)aspartate](n+1) + ADP + phosphate + H(+)</text>
        <dbReference type="Rhea" id="RHEA:23888"/>
        <dbReference type="Rhea" id="RHEA-COMP:13732"/>
        <dbReference type="Rhea" id="RHEA-COMP:13733"/>
        <dbReference type="ChEBI" id="CHEBI:15378"/>
        <dbReference type="ChEBI" id="CHEBI:30616"/>
        <dbReference type="ChEBI" id="CHEBI:32682"/>
        <dbReference type="ChEBI" id="CHEBI:43474"/>
        <dbReference type="ChEBI" id="CHEBI:137986"/>
        <dbReference type="ChEBI" id="CHEBI:137990"/>
        <dbReference type="ChEBI" id="CHEBI:456216"/>
        <dbReference type="EC" id="6.3.2.30"/>
    </reaction>
</comment>
<dbReference type="EMBL" id="JBHULN010000001">
    <property type="protein sequence ID" value="MFD2569207.1"/>
    <property type="molecule type" value="Genomic_DNA"/>
</dbReference>
<evidence type="ECO:0000256" key="8">
    <source>
        <dbReference type="ARBA" id="ARBA00022741"/>
    </source>
</evidence>
<organism evidence="15 16">
    <name type="scientific">Spirosoma soli</name>
    <dbReference type="NCBI Taxonomy" id="1770529"/>
    <lineage>
        <taxon>Bacteria</taxon>
        <taxon>Pseudomonadati</taxon>
        <taxon>Bacteroidota</taxon>
        <taxon>Cytophagia</taxon>
        <taxon>Cytophagales</taxon>
        <taxon>Cytophagaceae</taxon>
        <taxon>Spirosoma</taxon>
    </lineage>
</organism>
<dbReference type="InterPro" id="IPR013651">
    <property type="entry name" value="ATP-grasp_RimK-type"/>
</dbReference>
<dbReference type="SUPFAM" id="SSF56059">
    <property type="entry name" value="Glutathione synthetase ATP-binding domain-like"/>
    <property type="match status" value="1"/>
</dbReference>
<dbReference type="EC" id="6.3.2.30" evidence="4"/>
<dbReference type="Pfam" id="PF08443">
    <property type="entry name" value="RimK"/>
    <property type="match status" value="1"/>
</dbReference>
<evidence type="ECO:0000256" key="6">
    <source>
        <dbReference type="ARBA" id="ARBA00022036"/>
    </source>
</evidence>
<dbReference type="PROSITE" id="PS50975">
    <property type="entry name" value="ATP_GRASP"/>
    <property type="match status" value="1"/>
</dbReference>
<dbReference type="RefSeq" id="WP_381517873.1">
    <property type="nucleotide sequence ID" value="NZ_JBHULN010000001.1"/>
</dbReference>
<evidence type="ECO:0000256" key="7">
    <source>
        <dbReference type="ARBA" id="ARBA00022598"/>
    </source>
</evidence>
<dbReference type="EC" id="6.3.2.29" evidence="5"/>